<reference evidence="8" key="1">
    <citation type="journal article" date="2013" name="Genome Announc.">
        <title>Draft genome sequence of the ascomycete Phaeoacremonium aleophilum strain UCR-PA7, a causal agent of the esca disease complex in grapevines.</title>
        <authorList>
            <person name="Blanco-Ulate B."/>
            <person name="Rolshausen P."/>
            <person name="Cantu D."/>
        </authorList>
    </citation>
    <scope>NUCLEOTIDE SEQUENCE [LARGE SCALE GENOMIC DNA]</scope>
    <source>
        <strain evidence="8">UCR-PA7</strain>
    </source>
</reference>
<evidence type="ECO:0000256" key="1">
    <source>
        <dbReference type="ARBA" id="ARBA00001971"/>
    </source>
</evidence>
<dbReference type="InterPro" id="IPR001128">
    <property type="entry name" value="Cyt_P450"/>
</dbReference>
<dbReference type="InterPro" id="IPR029063">
    <property type="entry name" value="SAM-dependent_MTases_sf"/>
</dbReference>
<dbReference type="GO" id="GO:0020037">
    <property type="term" value="F:heme binding"/>
    <property type="evidence" value="ECO:0007669"/>
    <property type="project" value="InterPro"/>
</dbReference>
<dbReference type="GO" id="GO:0016705">
    <property type="term" value="F:oxidoreductase activity, acting on paired donors, with incorporation or reduction of molecular oxygen"/>
    <property type="evidence" value="ECO:0007669"/>
    <property type="project" value="InterPro"/>
</dbReference>
<dbReference type="GO" id="GO:0004497">
    <property type="term" value="F:monooxygenase activity"/>
    <property type="evidence" value="ECO:0007669"/>
    <property type="project" value="UniProtKB-KW"/>
</dbReference>
<dbReference type="Proteomes" id="UP000014074">
    <property type="component" value="Unassembled WGS sequence"/>
</dbReference>
<name>R8BA90_PHAM7</name>
<dbReference type="Pfam" id="PF00067">
    <property type="entry name" value="p450"/>
    <property type="match status" value="1"/>
</dbReference>
<feature type="compositionally biased region" description="Acidic residues" evidence="6">
    <location>
        <begin position="35"/>
        <end position="50"/>
    </location>
</feature>
<comment type="cofactor">
    <cofactor evidence="1 5">
        <name>heme</name>
        <dbReference type="ChEBI" id="CHEBI:30413"/>
    </cofactor>
</comment>
<dbReference type="Gene3D" id="1.10.630.10">
    <property type="entry name" value="Cytochrome P450"/>
    <property type="match status" value="1"/>
</dbReference>
<gene>
    <name evidence="7" type="ORF">UCRPA7_8288</name>
</gene>
<dbReference type="InterPro" id="IPR002401">
    <property type="entry name" value="Cyt_P450_E_grp-I"/>
</dbReference>
<dbReference type="SUPFAM" id="SSF48264">
    <property type="entry name" value="Cytochrome P450"/>
    <property type="match status" value="1"/>
</dbReference>
<dbReference type="GeneID" id="19329125"/>
<evidence type="ECO:0000256" key="6">
    <source>
        <dbReference type="SAM" id="MobiDB-lite"/>
    </source>
</evidence>
<dbReference type="PRINTS" id="PR00463">
    <property type="entry name" value="EP450I"/>
</dbReference>
<sequence length="837" mass="92707">MASESPTTRSPAAATGSPAAGSHPAPGAEVSAPVEADDTVEPGREDDADSAIDSNSLLSTESLSESIYEYRRIHGRTYQASKTTEYWAPNDDQQNEGLDMLHTALVIMQNDKLFLAPIGDNPKRVLDVATGTGIWAIDFADQYPGAEVIGTDISPIQPSWIPPNLKFVIDDCLLDWTWPEDHFDFIHFRSLYGSITDWGELYKKAFRHLKPGGWLQDLEMDVLLQSDHVTFPEKHIYKTWGDAFAKGGEAMGKIFTITRDHQMRDYMEAAGFEDITEVKLKTPTHGWPKDKRLQQAGLLTQACLDQSLEGLAMFVLTMVLQWTKEEALTFVAEMRGESRKKSNCAYCLTLDYVPTMALTSVIAGWSASLATTLACLITLAWVCRCLYRIYLHPLAGIPGPRLAACTSLWLAWHTYVGDECTAIFRLHEKYGPVLRVAPNDIDIADGDAVDPIYVQHGGFQKTQAYSKFDIDGHSTIFSTQTLPARASRAKAVVPLFSTSSIRNSQSILSSVIDQFIARIQREGHKGKPVNVLNLTRSMALDAVSAYLFQEQYGAVSEDTSHMSASPFVDAYVGVGAFFNLLPGWIGDKLMQLIEMASSDDEVAHSMKAMDQYTGGLVKTAMSGSGSYASRLLERSIPRDQVQVELKDLCFAGTDSTGMNMAMILWYLCKSPEKYAKLREEILGKMDKDEDITTGPYLRGVVREGLRLSWANPIRLPRLVPEGGWEYRGHLFPPGTSVGVAAFQLHQDEKVFPDAQRFLPERWLQPSDQMLTNFFAFGKGNRACIAQNLGTAELTLATAKVAQVDLLRGATAVQGSIDILEWFNSRVKGEQILIQFPS</sequence>
<protein>
    <submittedName>
        <fullName evidence="7">Putative benzoate 4-monooxygenase cytochrome protein</fullName>
    </submittedName>
</protein>
<evidence type="ECO:0000256" key="4">
    <source>
        <dbReference type="ARBA" id="ARBA00023004"/>
    </source>
</evidence>
<evidence type="ECO:0000256" key="5">
    <source>
        <dbReference type="PIRSR" id="PIRSR602401-1"/>
    </source>
</evidence>
<evidence type="ECO:0000313" key="8">
    <source>
        <dbReference type="Proteomes" id="UP000014074"/>
    </source>
</evidence>
<accession>R8BA90</accession>
<keyword evidence="8" id="KW-1185">Reference proteome</keyword>
<dbReference type="Gene3D" id="3.40.50.150">
    <property type="entry name" value="Vaccinia Virus protein VP39"/>
    <property type="match status" value="1"/>
</dbReference>
<dbReference type="HOGENOM" id="CLU_339532_0_0_1"/>
<dbReference type="AlphaFoldDB" id="R8BA90"/>
<dbReference type="GO" id="GO:0005506">
    <property type="term" value="F:iron ion binding"/>
    <property type="evidence" value="ECO:0007669"/>
    <property type="project" value="InterPro"/>
</dbReference>
<dbReference type="KEGG" id="tmn:UCRPA7_8288"/>
<dbReference type="SUPFAM" id="SSF53335">
    <property type="entry name" value="S-adenosyl-L-methionine-dependent methyltransferases"/>
    <property type="match status" value="1"/>
</dbReference>
<feature type="compositionally biased region" description="Low complexity" evidence="6">
    <location>
        <begin position="1"/>
        <end position="28"/>
    </location>
</feature>
<dbReference type="PANTHER" id="PTHR24305:SF156">
    <property type="entry name" value="P450, PUTATIVE (EUROFUNG)-RELATED"/>
    <property type="match status" value="1"/>
</dbReference>
<dbReference type="InterPro" id="IPR050121">
    <property type="entry name" value="Cytochrome_P450_monoxygenase"/>
</dbReference>
<dbReference type="InterPro" id="IPR036396">
    <property type="entry name" value="Cyt_P450_sf"/>
</dbReference>
<dbReference type="RefSeq" id="XP_007918996.1">
    <property type="nucleotide sequence ID" value="XM_007920805.1"/>
</dbReference>
<keyword evidence="7" id="KW-0560">Oxidoreductase</keyword>
<evidence type="ECO:0000313" key="7">
    <source>
        <dbReference type="EMBL" id="EON96201.1"/>
    </source>
</evidence>
<dbReference type="PANTHER" id="PTHR24305">
    <property type="entry name" value="CYTOCHROME P450"/>
    <property type="match status" value="1"/>
</dbReference>
<dbReference type="EMBL" id="KB933351">
    <property type="protein sequence ID" value="EON96201.1"/>
    <property type="molecule type" value="Genomic_DNA"/>
</dbReference>
<dbReference type="OrthoDB" id="1470350at2759"/>
<feature type="binding site" description="axial binding residue" evidence="5">
    <location>
        <position position="783"/>
    </location>
    <ligand>
        <name>heme</name>
        <dbReference type="ChEBI" id="CHEBI:30413"/>
    </ligand>
    <ligandPart>
        <name>Fe</name>
        <dbReference type="ChEBI" id="CHEBI:18248"/>
    </ligandPart>
</feature>
<dbReference type="PROSITE" id="PS00086">
    <property type="entry name" value="CYTOCHROME_P450"/>
    <property type="match status" value="1"/>
</dbReference>
<organism evidence="7 8">
    <name type="scientific">Phaeoacremonium minimum (strain UCR-PA7)</name>
    <name type="common">Esca disease fungus</name>
    <name type="synonym">Togninia minima</name>
    <dbReference type="NCBI Taxonomy" id="1286976"/>
    <lineage>
        <taxon>Eukaryota</taxon>
        <taxon>Fungi</taxon>
        <taxon>Dikarya</taxon>
        <taxon>Ascomycota</taxon>
        <taxon>Pezizomycotina</taxon>
        <taxon>Sordariomycetes</taxon>
        <taxon>Sordariomycetidae</taxon>
        <taxon>Togniniales</taxon>
        <taxon>Togniniaceae</taxon>
        <taxon>Phaeoacremonium</taxon>
    </lineage>
</organism>
<evidence type="ECO:0000256" key="2">
    <source>
        <dbReference type="ARBA" id="ARBA00022617"/>
    </source>
</evidence>
<keyword evidence="3 5" id="KW-0479">Metal-binding</keyword>
<keyword evidence="2 5" id="KW-0349">Heme</keyword>
<dbReference type="CDD" id="cd11062">
    <property type="entry name" value="CYP58-like"/>
    <property type="match status" value="1"/>
</dbReference>
<keyword evidence="4 5" id="KW-0408">Iron</keyword>
<feature type="region of interest" description="Disordered" evidence="6">
    <location>
        <begin position="1"/>
        <end position="56"/>
    </location>
</feature>
<proteinExistence type="predicted"/>
<dbReference type="eggNOG" id="KOG0159">
    <property type="taxonomic scope" value="Eukaryota"/>
</dbReference>
<evidence type="ECO:0000256" key="3">
    <source>
        <dbReference type="ARBA" id="ARBA00022723"/>
    </source>
</evidence>
<dbReference type="CDD" id="cd02440">
    <property type="entry name" value="AdoMet_MTases"/>
    <property type="match status" value="1"/>
</dbReference>
<keyword evidence="7" id="KW-0503">Monooxygenase</keyword>
<dbReference type="InterPro" id="IPR017972">
    <property type="entry name" value="Cyt_P450_CS"/>
</dbReference>
<dbReference type="Pfam" id="PF13489">
    <property type="entry name" value="Methyltransf_23"/>
    <property type="match status" value="1"/>
</dbReference>